<reference evidence="1 2" key="1">
    <citation type="journal article" date="2018" name="Syst. Appl. Microbiol.">
        <title>Pectobacterium zantedeschiae sp. nov. a new species of a soft rot pathogen isolated from Calla lily (Zantedeschia spp.).</title>
        <authorList>
            <person name="Waleron M."/>
            <person name="Misztak A."/>
            <person name="Waleron M."/>
            <person name="Franczuk M."/>
            <person name="Jonca J."/>
            <person name="Wielgomas B."/>
            <person name="Mikicinski A."/>
            <person name="Popovic T."/>
            <person name="Waleron K."/>
        </authorList>
    </citation>
    <scope>NUCLEOTIDE SEQUENCE [LARGE SCALE GENOMIC DNA]</scope>
    <source>
        <strain evidence="1 2">9M</strain>
    </source>
</reference>
<dbReference type="RefSeq" id="WP_129711859.1">
    <property type="nucleotide sequence ID" value="NZ_JBEHFA010000006.1"/>
</dbReference>
<keyword evidence="2" id="KW-1185">Reference proteome</keyword>
<gene>
    <name evidence="1" type="ORF">CLR69_01265</name>
</gene>
<comment type="caution">
    <text evidence="1">The sequence shown here is derived from an EMBL/GenBank/DDBJ whole genome shotgun (WGS) entry which is preliminary data.</text>
</comment>
<dbReference type="EMBL" id="NWTM01000001">
    <property type="protein sequence ID" value="RYC43709.1"/>
    <property type="molecule type" value="Genomic_DNA"/>
</dbReference>
<dbReference type="AlphaFoldDB" id="A0A9X8JIG1"/>
<dbReference type="Proteomes" id="UP001138460">
    <property type="component" value="Unassembled WGS sequence"/>
</dbReference>
<organism evidence="1 2">
    <name type="scientific">Pectobacterium zantedeschiae</name>
    <dbReference type="NCBI Taxonomy" id="2034769"/>
    <lineage>
        <taxon>Bacteria</taxon>
        <taxon>Pseudomonadati</taxon>
        <taxon>Pseudomonadota</taxon>
        <taxon>Gammaproteobacteria</taxon>
        <taxon>Enterobacterales</taxon>
        <taxon>Pectobacteriaceae</taxon>
        <taxon>Pectobacterium</taxon>
    </lineage>
</organism>
<evidence type="ECO:0000313" key="2">
    <source>
        <dbReference type="Proteomes" id="UP001138460"/>
    </source>
</evidence>
<accession>A0A9X8JIG1</accession>
<proteinExistence type="predicted"/>
<evidence type="ECO:0000313" key="1">
    <source>
        <dbReference type="EMBL" id="RYC43709.1"/>
    </source>
</evidence>
<sequence length="89" mass="9950">MATKNTITENAFTPDVKSLPTPCETFAIIHEMECLLSIIQSINEITDPRKKSYLIDAADSIGTRILDNLNTRQDFEDDECRREAMGAAS</sequence>
<name>A0A9X8JIG1_9GAMM</name>
<protein>
    <submittedName>
        <fullName evidence="1">Uncharacterized protein</fullName>
    </submittedName>
</protein>